<protein>
    <recommendedName>
        <fullName evidence="5">SHSP domain-containing protein</fullName>
    </recommendedName>
</protein>
<keyword evidence="7" id="KW-1185">Reference proteome</keyword>
<sequence length="184" mass="20265">MSLSRQLFRDLFRVLDEPLMRPGFPSYFGGLNHVGNRHSLFDLNLARPALDLKEEANQYVVEAELPGVKRENVEVRIGDAGRSVTIEGKVMETRRQIPGAQPSDVTVESPEGNSTAVADVQGPDETSNQLSSERTFVGNTMFRRTVWLPRPVEASNVSANLDHGILTITIPKAEDKGSVVVPIQ</sequence>
<dbReference type="CDD" id="cd06464">
    <property type="entry name" value="ACD_sHsps-like"/>
    <property type="match status" value="1"/>
</dbReference>
<dbReference type="InterPro" id="IPR031107">
    <property type="entry name" value="Small_HSP"/>
</dbReference>
<dbReference type="OrthoDB" id="1431247at2759"/>
<dbReference type="EMBL" id="JABCKI010000084">
    <property type="protein sequence ID" value="KAG5652965.1"/>
    <property type="molecule type" value="Genomic_DNA"/>
</dbReference>
<evidence type="ECO:0000256" key="4">
    <source>
        <dbReference type="SAM" id="MobiDB-lite"/>
    </source>
</evidence>
<evidence type="ECO:0000313" key="7">
    <source>
        <dbReference type="Proteomes" id="UP000717328"/>
    </source>
</evidence>
<organism evidence="6 7">
    <name type="scientific">Sphagnurus paluster</name>
    <dbReference type="NCBI Taxonomy" id="117069"/>
    <lineage>
        <taxon>Eukaryota</taxon>
        <taxon>Fungi</taxon>
        <taxon>Dikarya</taxon>
        <taxon>Basidiomycota</taxon>
        <taxon>Agaricomycotina</taxon>
        <taxon>Agaricomycetes</taxon>
        <taxon>Agaricomycetidae</taxon>
        <taxon>Agaricales</taxon>
        <taxon>Tricholomatineae</taxon>
        <taxon>Lyophyllaceae</taxon>
        <taxon>Sphagnurus</taxon>
    </lineage>
</organism>
<dbReference type="AlphaFoldDB" id="A0A9P7KLQ0"/>
<evidence type="ECO:0000256" key="1">
    <source>
        <dbReference type="ARBA" id="ARBA00023016"/>
    </source>
</evidence>
<gene>
    <name evidence="6" type="ORF">H0H81_002863</name>
</gene>
<feature type="compositionally biased region" description="Polar residues" evidence="4">
    <location>
        <begin position="103"/>
        <end position="116"/>
    </location>
</feature>
<reference evidence="6" key="1">
    <citation type="submission" date="2021-02" db="EMBL/GenBank/DDBJ databases">
        <authorList>
            <person name="Nieuwenhuis M."/>
            <person name="Van De Peppel L.J.J."/>
        </authorList>
    </citation>
    <scope>NUCLEOTIDE SEQUENCE</scope>
    <source>
        <strain evidence="6">D49</strain>
    </source>
</reference>
<feature type="domain" description="SHSP" evidence="5">
    <location>
        <begin position="41"/>
        <end position="184"/>
    </location>
</feature>
<reference evidence="6" key="2">
    <citation type="submission" date="2021-10" db="EMBL/GenBank/DDBJ databases">
        <title>Phylogenomics reveals ancestral predisposition of the termite-cultivated fungus Termitomyces towards a domesticated lifestyle.</title>
        <authorList>
            <person name="Auxier B."/>
            <person name="Grum-Grzhimaylo A."/>
            <person name="Cardenas M.E."/>
            <person name="Lodge J.D."/>
            <person name="Laessoe T."/>
            <person name="Pedersen O."/>
            <person name="Smith M.E."/>
            <person name="Kuyper T.W."/>
            <person name="Franco-Molano E.A."/>
            <person name="Baroni T.J."/>
            <person name="Aanen D.K."/>
        </authorList>
    </citation>
    <scope>NUCLEOTIDE SEQUENCE</scope>
    <source>
        <strain evidence="6">D49</strain>
    </source>
</reference>
<dbReference type="Gene3D" id="2.60.40.790">
    <property type="match status" value="1"/>
</dbReference>
<evidence type="ECO:0000313" key="6">
    <source>
        <dbReference type="EMBL" id="KAG5652965.1"/>
    </source>
</evidence>
<evidence type="ECO:0000256" key="3">
    <source>
        <dbReference type="RuleBase" id="RU003616"/>
    </source>
</evidence>
<dbReference type="Proteomes" id="UP000717328">
    <property type="component" value="Unassembled WGS sequence"/>
</dbReference>
<accession>A0A9P7KLQ0</accession>
<dbReference type="InterPro" id="IPR002068">
    <property type="entry name" value="A-crystallin/Hsp20_dom"/>
</dbReference>
<dbReference type="PROSITE" id="PS01031">
    <property type="entry name" value="SHSP"/>
    <property type="match status" value="1"/>
</dbReference>
<name>A0A9P7KLQ0_9AGAR</name>
<dbReference type="InterPro" id="IPR008978">
    <property type="entry name" value="HSP20-like_chaperone"/>
</dbReference>
<comment type="caution">
    <text evidence="6">The sequence shown here is derived from an EMBL/GenBank/DDBJ whole genome shotgun (WGS) entry which is preliminary data.</text>
</comment>
<dbReference type="PANTHER" id="PTHR11527">
    <property type="entry name" value="HEAT-SHOCK PROTEIN 20 FAMILY MEMBER"/>
    <property type="match status" value="1"/>
</dbReference>
<evidence type="ECO:0000256" key="2">
    <source>
        <dbReference type="PROSITE-ProRule" id="PRU00285"/>
    </source>
</evidence>
<feature type="region of interest" description="Disordered" evidence="4">
    <location>
        <begin position="99"/>
        <end position="130"/>
    </location>
</feature>
<evidence type="ECO:0000259" key="5">
    <source>
        <dbReference type="PROSITE" id="PS01031"/>
    </source>
</evidence>
<dbReference type="Pfam" id="PF00011">
    <property type="entry name" value="HSP20"/>
    <property type="match status" value="1"/>
</dbReference>
<proteinExistence type="inferred from homology"/>
<dbReference type="SUPFAM" id="SSF49764">
    <property type="entry name" value="HSP20-like chaperones"/>
    <property type="match status" value="1"/>
</dbReference>
<comment type="similarity">
    <text evidence="2 3">Belongs to the small heat shock protein (HSP20) family.</text>
</comment>
<keyword evidence="1" id="KW-0346">Stress response</keyword>